<dbReference type="PANTHER" id="PTHR37305:SF1">
    <property type="entry name" value="MEMBRANE PROTEIN"/>
    <property type="match status" value="1"/>
</dbReference>
<evidence type="ECO:0000256" key="1">
    <source>
        <dbReference type="SAM" id="Phobius"/>
    </source>
</evidence>
<feature type="transmembrane region" description="Helical" evidence="1">
    <location>
        <begin position="151"/>
        <end position="184"/>
    </location>
</feature>
<feature type="transmembrane region" description="Helical" evidence="1">
    <location>
        <begin position="289"/>
        <end position="311"/>
    </location>
</feature>
<name>A0A0V8J451_9BACL</name>
<proteinExistence type="predicted"/>
<sequence>MKFLSLVSNEWIKIFSRTRTWVFIALPILIVLGVAIYGKVTEDDTVKSNWKQEVTQQNKELKSQIAEAKKDNSPKFVAQSLENEYKQNQYALKNDISPYETTSWKFMKDMAPLSSLLGLFVIVIASDIVAGEFAKGTIKMLLIRPYSRWKILLSKLIATLAFAFFLWVILVVATWLFGSILYGFGGMDQPYLSMIDGKVHEKLISEYVLANMGLEFIEFAVTVFLAFMVSTLFYSSSVAIGISLFLTFAGNALVLFISSKSWAKYTLFPNMDLTQYLDEGLQVVKGMSLSFSLGMLAIYSALFLIITFAVFQKRDVKA</sequence>
<reference evidence="2 3" key="1">
    <citation type="journal article" date="2014" name="Antonie Van Leeuwenhoek">
        <title>Fictibacillus enclensis sp. nov., isolated from marine sediment.</title>
        <authorList>
            <person name="Dastager S.G."/>
            <person name="Mawlankar R."/>
            <person name="Srinivasan K."/>
            <person name="Tang S.K."/>
            <person name="Lee J.C."/>
            <person name="Ramana V.V."/>
            <person name="Shouche Y.S."/>
        </authorList>
    </citation>
    <scope>NUCLEOTIDE SEQUENCE [LARGE SCALE GENOMIC DNA]</scope>
    <source>
        <strain evidence="2 3">NIO-1003</strain>
    </source>
</reference>
<keyword evidence="1" id="KW-0812">Transmembrane</keyword>
<keyword evidence="1" id="KW-0472">Membrane</keyword>
<dbReference type="Proteomes" id="UP000054099">
    <property type="component" value="Unassembled WGS sequence"/>
</dbReference>
<comment type="caution">
    <text evidence="2">The sequence shown here is derived from an EMBL/GenBank/DDBJ whole genome shotgun (WGS) entry which is preliminary data.</text>
</comment>
<accession>A0A0V8J451</accession>
<dbReference type="OrthoDB" id="8613028at2"/>
<evidence type="ECO:0008006" key="4">
    <source>
        <dbReference type="Google" id="ProtNLM"/>
    </source>
</evidence>
<dbReference type="PANTHER" id="PTHR37305">
    <property type="entry name" value="INTEGRAL MEMBRANE PROTEIN-RELATED"/>
    <property type="match status" value="1"/>
</dbReference>
<keyword evidence="1" id="KW-1133">Transmembrane helix</keyword>
<organism evidence="2 3">
    <name type="scientific">Fictibacillus enclensis</name>
    <dbReference type="NCBI Taxonomy" id="1017270"/>
    <lineage>
        <taxon>Bacteria</taxon>
        <taxon>Bacillati</taxon>
        <taxon>Bacillota</taxon>
        <taxon>Bacilli</taxon>
        <taxon>Bacillales</taxon>
        <taxon>Fictibacillaceae</taxon>
        <taxon>Fictibacillus</taxon>
    </lineage>
</organism>
<protein>
    <recommendedName>
        <fullName evidence="4">ABC transporter permease</fullName>
    </recommendedName>
</protein>
<evidence type="ECO:0000313" key="2">
    <source>
        <dbReference type="EMBL" id="KSU81903.1"/>
    </source>
</evidence>
<dbReference type="GO" id="GO:0005886">
    <property type="term" value="C:plasma membrane"/>
    <property type="evidence" value="ECO:0007669"/>
    <property type="project" value="UniProtKB-SubCell"/>
</dbReference>
<dbReference type="Pfam" id="PF12679">
    <property type="entry name" value="ABC2_membrane_2"/>
    <property type="match status" value="1"/>
</dbReference>
<feature type="transmembrane region" description="Helical" evidence="1">
    <location>
        <begin position="216"/>
        <end position="235"/>
    </location>
</feature>
<feature type="transmembrane region" description="Helical" evidence="1">
    <location>
        <begin position="21"/>
        <end position="40"/>
    </location>
</feature>
<dbReference type="EMBL" id="LNQN01000005">
    <property type="protein sequence ID" value="KSU81903.1"/>
    <property type="molecule type" value="Genomic_DNA"/>
</dbReference>
<gene>
    <name evidence="2" type="ORF">AS030_16585</name>
</gene>
<evidence type="ECO:0000313" key="3">
    <source>
        <dbReference type="Proteomes" id="UP000054099"/>
    </source>
</evidence>
<dbReference type="GO" id="GO:0140359">
    <property type="term" value="F:ABC-type transporter activity"/>
    <property type="evidence" value="ECO:0007669"/>
    <property type="project" value="InterPro"/>
</dbReference>
<keyword evidence="3" id="KW-1185">Reference proteome</keyword>
<dbReference type="RefSeq" id="WP_061973662.1">
    <property type="nucleotide sequence ID" value="NZ_FMAV01000003.1"/>
</dbReference>
<feature type="transmembrane region" description="Helical" evidence="1">
    <location>
        <begin position="110"/>
        <end position="130"/>
    </location>
</feature>
<dbReference type="AlphaFoldDB" id="A0A0V8J451"/>
<feature type="transmembrane region" description="Helical" evidence="1">
    <location>
        <begin position="242"/>
        <end position="263"/>
    </location>
</feature>